<name>A0ABW0HTQ5_9BACL</name>
<keyword evidence="16" id="KW-1185">Reference proteome</keyword>
<feature type="domain" description="Putative zinc-finger" evidence="14">
    <location>
        <begin position="10"/>
        <end position="38"/>
    </location>
</feature>
<dbReference type="Proteomes" id="UP001596113">
    <property type="component" value="Unassembled WGS sequence"/>
</dbReference>
<dbReference type="InterPro" id="IPR018764">
    <property type="entry name" value="RskA_C"/>
</dbReference>
<evidence type="ECO:0000256" key="3">
    <source>
        <dbReference type="ARBA" id="ARBA00022475"/>
    </source>
</evidence>
<evidence type="ECO:0000256" key="7">
    <source>
        <dbReference type="ARBA" id="ARBA00024353"/>
    </source>
</evidence>
<feature type="transmembrane region" description="Helical" evidence="12">
    <location>
        <begin position="104"/>
        <end position="124"/>
    </location>
</feature>
<keyword evidence="4 12" id="KW-0812">Transmembrane</keyword>
<comment type="caution">
    <text evidence="15">The sequence shown here is derived from an EMBL/GenBank/DDBJ whole genome shotgun (WGS) entry which is preliminary data.</text>
</comment>
<protein>
    <recommendedName>
        <fullName evidence="8">Anti-sigma-W factor RsiW</fullName>
    </recommendedName>
    <alternativeName>
        <fullName evidence="10">Regulator of SigK</fullName>
    </alternativeName>
    <alternativeName>
        <fullName evidence="9">Sigma-K anti-sigma factor RskA</fullName>
    </alternativeName>
</protein>
<comment type="similarity">
    <text evidence="7">Belongs to the zinc-associated anti-sigma factor (ZAS) superfamily. Anti-sigma-W factor family.</text>
</comment>
<dbReference type="PANTHER" id="PTHR37461">
    <property type="entry name" value="ANTI-SIGMA-K FACTOR RSKA"/>
    <property type="match status" value="1"/>
</dbReference>
<evidence type="ECO:0000259" key="13">
    <source>
        <dbReference type="Pfam" id="PF10099"/>
    </source>
</evidence>
<dbReference type="Pfam" id="PF13490">
    <property type="entry name" value="zf-HC2"/>
    <property type="match status" value="1"/>
</dbReference>
<keyword evidence="6 12" id="KW-0472">Membrane</keyword>
<evidence type="ECO:0000256" key="2">
    <source>
        <dbReference type="ARBA" id="ARBA00004236"/>
    </source>
</evidence>
<proteinExistence type="inferred from homology"/>
<dbReference type="Pfam" id="PF10099">
    <property type="entry name" value="RskA_C"/>
    <property type="match status" value="1"/>
</dbReference>
<evidence type="ECO:0000256" key="8">
    <source>
        <dbReference type="ARBA" id="ARBA00024438"/>
    </source>
</evidence>
<evidence type="ECO:0000256" key="6">
    <source>
        <dbReference type="ARBA" id="ARBA00023136"/>
    </source>
</evidence>
<dbReference type="Gene3D" id="1.10.10.1320">
    <property type="entry name" value="Anti-sigma factor, zinc-finger domain"/>
    <property type="match status" value="1"/>
</dbReference>
<dbReference type="InterPro" id="IPR041916">
    <property type="entry name" value="Anti_sigma_zinc_sf"/>
</dbReference>
<evidence type="ECO:0000256" key="9">
    <source>
        <dbReference type="ARBA" id="ARBA00029829"/>
    </source>
</evidence>
<feature type="region of interest" description="Disordered" evidence="11">
    <location>
        <begin position="243"/>
        <end position="263"/>
    </location>
</feature>
<dbReference type="InterPro" id="IPR027383">
    <property type="entry name" value="Znf_put"/>
</dbReference>
<dbReference type="RefSeq" id="WP_378133233.1">
    <property type="nucleotide sequence ID" value="NZ_JBHSMI010000025.1"/>
</dbReference>
<dbReference type="PANTHER" id="PTHR37461:SF1">
    <property type="entry name" value="ANTI-SIGMA-K FACTOR RSKA"/>
    <property type="match status" value="1"/>
</dbReference>
<dbReference type="InterPro" id="IPR051474">
    <property type="entry name" value="Anti-sigma-K/W_factor"/>
</dbReference>
<evidence type="ECO:0000256" key="11">
    <source>
        <dbReference type="SAM" id="MobiDB-lite"/>
    </source>
</evidence>
<organism evidence="15 16">
    <name type="scientific">Cohnella soli</name>
    <dbReference type="NCBI Taxonomy" id="425005"/>
    <lineage>
        <taxon>Bacteria</taxon>
        <taxon>Bacillati</taxon>
        <taxon>Bacillota</taxon>
        <taxon>Bacilli</taxon>
        <taxon>Bacillales</taxon>
        <taxon>Paenibacillaceae</taxon>
        <taxon>Cohnella</taxon>
    </lineage>
</organism>
<feature type="domain" description="Anti-sigma K factor RskA C-terminal" evidence="13">
    <location>
        <begin position="111"/>
        <end position="254"/>
    </location>
</feature>
<evidence type="ECO:0000256" key="5">
    <source>
        <dbReference type="ARBA" id="ARBA00022989"/>
    </source>
</evidence>
<evidence type="ECO:0000256" key="12">
    <source>
        <dbReference type="SAM" id="Phobius"/>
    </source>
</evidence>
<accession>A0ABW0HTQ5</accession>
<evidence type="ECO:0000259" key="14">
    <source>
        <dbReference type="Pfam" id="PF13490"/>
    </source>
</evidence>
<evidence type="ECO:0000313" key="16">
    <source>
        <dbReference type="Proteomes" id="UP001596113"/>
    </source>
</evidence>
<evidence type="ECO:0000256" key="1">
    <source>
        <dbReference type="ARBA" id="ARBA00004167"/>
    </source>
</evidence>
<evidence type="ECO:0000256" key="4">
    <source>
        <dbReference type="ARBA" id="ARBA00022692"/>
    </source>
</evidence>
<keyword evidence="3" id="KW-1003">Cell membrane</keyword>
<keyword evidence="5 12" id="KW-1133">Transmembrane helix</keyword>
<evidence type="ECO:0000256" key="10">
    <source>
        <dbReference type="ARBA" id="ARBA00030803"/>
    </source>
</evidence>
<sequence length="263" mass="29013">MRDREVAACDWLFEYMSGEGSDMQRKRFEKHLSACPKCLEESSLWREVWDRLGEDVELLEPPADLKESVMKPLIGNEITNPAKSNPAISFRPSGKRSAFSLRRVIAGMIGIAVLLMAFLSGWLFRDAQTEQTGKGQPFAAVSPANIEAVYKLNANRADGKFEDHPRAYGVACLVRTDGKEQLVVYVFGTPETKDTEAYQVWLLKDGKRTSAGTFTVGESGIGITTLPMDDQAVSFDTVGITLEPDSHSSAPRGPKMFGSDKQI</sequence>
<reference evidence="16" key="1">
    <citation type="journal article" date="2019" name="Int. J. Syst. Evol. Microbiol.">
        <title>The Global Catalogue of Microorganisms (GCM) 10K type strain sequencing project: providing services to taxonomists for standard genome sequencing and annotation.</title>
        <authorList>
            <consortium name="The Broad Institute Genomics Platform"/>
            <consortium name="The Broad Institute Genome Sequencing Center for Infectious Disease"/>
            <person name="Wu L."/>
            <person name="Ma J."/>
        </authorList>
    </citation>
    <scope>NUCLEOTIDE SEQUENCE [LARGE SCALE GENOMIC DNA]</scope>
    <source>
        <strain evidence="16">CGMCC 1.18575</strain>
    </source>
</reference>
<dbReference type="EMBL" id="JBHSMI010000025">
    <property type="protein sequence ID" value="MFC5403655.1"/>
    <property type="molecule type" value="Genomic_DNA"/>
</dbReference>
<gene>
    <name evidence="15" type="ORF">ACFPOF_13005</name>
</gene>
<evidence type="ECO:0000313" key="15">
    <source>
        <dbReference type="EMBL" id="MFC5403655.1"/>
    </source>
</evidence>
<comment type="subcellular location">
    <subcellularLocation>
        <location evidence="2">Cell membrane</location>
    </subcellularLocation>
    <subcellularLocation>
        <location evidence="1">Membrane</location>
        <topology evidence="1">Single-pass membrane protein</topology>
    </subcellularLocation>
</comment>